<feature type="transmembrane region" description="Helical" evidence="9">
    <location>
        <begin position="185"/>
        <end position="208"/>
    </location>
</feature>
<dbReference type="EMBL" id="JAZHOG010000004">
    <property type="protein sequence ID" value="MEJ8567391.1"/>
    <property type="molecule type" value="Genomic_DNA"/>
</dbReference>
<evidence type="ECO:0000256" key="4">
    <source>
        <dbReference type="ARBA" id="ARBA00022692"/>
    </source>
</evidence>
<comment type="subcellular location">
    <subcellularLocation>
        <location evidence="9">Cell inner membrane</location>
        <topology evidence="9">Multi-pass membrane protein</topology>
    </subcellularLocation>
    <subcellularLocation>
        <location evidence="1">Endomembrane system</location>
        <topology evidence="1">Multi-pass membrane protein</topology>
    </subcellularLocation>
</comment>
<dbReference type="GO" id="GO:0005886">
    <property type="term" value="C:plasma membrane"/>
    <property type="evidence" value="ECO:0007669"/>
    <property type="project" value="UniProtKB-SubCell"/>
</dbReference>
<evidence type="ECO:0000256" key="1">
    <source>
        <dbReference type="ARBA" id="ARBA00004127"/>
    </source>
</evidence>
<keyword evidence="8 9" id="KW-0472">Membrane</keyword>
<feature type="transmembrane region" description="Helical" evidence="9">
    <location>
        <begin position="44"/>
        <end position="64"/>
    </location>
</feature>
<evidence type="ECO:0000313" key="11">
    <source>
        <dbReference type="Proteomes" id="UP001359886"/>
    </source>
</evidence>
<keyword evidence="11" id="KW-1185">Reference proteome</keyword>
<comment type="function">
    <text evidence="9">Part of a membrane-bound complex that couples electron transfer with translocation of ions across the membrane.</text>
</comment>
<comment type="similarity">
    <text evidence="9">Belongs to the NqrDE/RnfAE family.</text>
</comment>
<keyword evidence="9" id="KW-1003">Cell membrane</keyword>
<protein>
    <recommendedName>
        <fullName evidence="9">Ion-translocating oxidoreductase complex subunit E</fullName>
        <ecNumber evidence="9">7.-.-.-</ecNumber>
    </recommendedName>
    <alternativeName>
        <fullName evidence="9">Rnf electron transport complex subunit E</fullName>
    </alternativeName>
</protein>
<reference evidence="10 11" key="1">
    <citation type="submission" date="2024-02" db="EMBL/GenBank/DDBJ databases">
        <title>A novel Wenzhouxiangellaceae bacterium, isolated from coastal sediments.</title>
        <authorList>
            <person name="Du Z.-J."/>
            <person name="Ye Y.-Q."/>
            <person name="Zhang X.-Y."/>
        </authorList>
    </citation>
    <scope>NUCLEOTIDE SEQUENCE [LARGE SCALE GENOMIC DNA]</scope>
    <source>
        <strain evidence="10 11">CH-27</strain>
    </source>
</reference>
<dbReference type="InterPro" id="IPR010968">
    <property type="entry name" value="RnfE"/>
</dbReference>
<dbReference type="EC" id="7.-.-.-" evidence="9"/>
<feature type="transmembrane region" description="Helical" evidence="9">
    <location>
        <begin position="21"/>
        <end position="38"/>
    </location>
</feature>
<name>A0AAW9RCJ6_9GAMM</name>
<proteinExistence type="inferred from homology"/>
<dbReference type="Pfam" id="PF02508">
    <property type="entry name" value="Rnf-Nqr"/>
    <property type="match status" value="1"/>
</dbReference>
<evidence type="ECO:0000256" key="9">
    <source>
        <dbReference type="HAMAP-Rule" id="MF_00478"/>
    </source>
</evidence>
<keyword evidence="7 9" id="KW-1133">Transmembrane helix</keyword>
<accession>A0AAW9RCJ6</accession>
<dbReference type="GO" id="GO:0022900">
    <property type="term" value="P:electron transport chain"/>
    <property type="evidence" value="ECO:0007669"/>
    <property type="project" value="UniProtKB-UniRule"/>
</dbReference>
<dbReference type="InterPro" id="IPR003667">
    <property type="entry name" value="NqrDE/RnfAE"/>
</dbReference>
<evidence type="ECO:0000256" key="7">
    <source>
        <dbReference type="ARBA" id="ARBA00022989"/>
    </source>
</evidence>
<feature type="transmembrane region" description="Helical" evidence="9">
    <location>
        <begin position="96"/>
        <end position="115"/>
    </location>
</feature>
<keyword evidence="2 9" id="KW-0813">Transport</keyword>
<sequence length="233" mass="24453">MNGTSLQNIFLDGVWRQNTGLVVLLGLCPLLAVTNTVINGLGLGLATILTLVCSNLAVSLSRGILRPEIRIPAYVIIIASVVTVIQMTMQAWWHDLYLALGIFIPLIVTNCAIIGRAEAFAARNPPLASMVDGLATGLGFCLTLVALGALRELAGRGTLMSQASLLFGDAAEHWRIDVIPGHPGFLLALLPPGAFIGLGLLVAARNALNGRLERRGARTASPDALSTMPGESA</sequence>
<keyword evidence="4 9" id="KW-0812">Transmembrane</keyword>
<feature type="transmembrane region" description="Helical" evidence="9">
    <location>
        <begin position="71"/>
        <end position="90"/>
    </location>
</feature>
<dbReference type="PANTHER" id="PTHR30586">
    <property type="entry name" value="ELECTRON TRANSPORT COMPLEX PROTEIN RNFE"/>
    <property type="match status" value="1"/>
</dbReference>
<evidence type="ECO:0000313" key="10">
    <source>
        <dbReference type="EMBL" id="MEJ8567391.1"/>
    </source>
</evidence>
<keyword evidence="3 9" id="KW-0997">Cell inner membrane</keyword>
<dbReference type="RefSeq" id="WP_354694716.1">
    <property type="nucleotide sequence ID" value="NZ_JAZHOG010000004.1"/>
</dbReference>
<feature type="transmembrane region" description="Helical" evidence="9">
    <location>
        <begin position="127"/>
        <end position="150"/>
    </location>
</feature>
<dbReference type="NCBIfam" id="TIGR01948">
    <property type="entry name" value="rnfE"/>
    <property type="match status" value="1"/>
</dbReference>
<dbReference type="PANTHER" id="PTHR30586:SF0">
    <property type="entry name" value="ION-TRANSLOCATING OXIDOREDUCTASE COMPLEX SUBUNIT E"/>
    <property type="match status" value="1"/>
</dbReference>
<dbReference type="AlphaFoldDB" id="A0AAW9RCJ6"/>
<gene>
    <name evidence="9" type="primary">rnfE</name>
    <name evidence="10" type="ORF">V3330_07100</name>
</gene>
<dbReference type="PIRSF" id="PIRSF006102">
    <property type="entry name" value="NQR_DE"/>
    <property type="match status" value="1"/>
</dbReference>
<dbReference type="GO" id="GO:0012505">
    <property type="term" value="C:endomembrane system"/>
    <property type="evidence" value="ECO:0007669"/>
    <property type="project" value="UniProtKB-SubCell"/>
</dbReference>
<evidence type="ECO:0000256" key="3">
    <source>
        <dbReference type="ARBA" id="ARBA00022519"/>
    </source>
</evidence>
<evidence type="ECO:0000256" key="2">
    <source>
        <dbReference type="ARBA" id="ARBA00022448"/>
    </source>
</evidence>
<comment type="subunit">
    <text evidence="9">The complex is composed of six subunits: RnfA, RnfB, RnfC, RnfD, RnfE and RnfG.</text>
</comment>
<comment type="caution">
    <text evidence="10">The sequence shown here is derived from an EMBL/GenBank/DDBJ whole genome shotgun (WGS) entry which is preliminary data.</text>
</comment>
<evidence type="ECO:0000256" key="5">
    <source>
        <dbReference type="ARBA" id="ARBA00022967"/>
    </source>
</evidence>
<organism evidence="10 11">
    <name type="scientific">Elongatibacter sediminis</name>
    <dbReference type="NCBI Taxonomy" id="3119006"/>
    <lineage>
        <taxon>Bacteria</taxon>
        <taxon>Pseudomonadati</taxon>
        <taxon>Pseudomonadota</taxon>
        <taxon>Gammaproteobacteria</taxon>
        <taxon>Chromatiales</taxon>
        <taxon>Wenzhouxiangellaceae</taxon>
        <taxon>Elongatibacter</taxon>
    </lineage>
</organism>
<dbReference type="NCBIfam" id="NF009070">
    <property type="entry name" value="PRK12405.1"/>
    <property type="match status" value="1"/>
</dbReference>
<evidence type="ECO:0000256" key="8">
    <source>
        <dbReference type="ARBA" id="ARBA00023136"/>
    </source>
</evidence>
<keyword evidence="6 9" id="KW-0249">Electron transport</keyword>
<keyword evidence="5 9" id="KW-1278">Translocase</keyword>
<dbReference type="HAMAP" id="MF_00478">
    <property type="entry name" value="RsxE_RnfE"/>
    <property type="match status" value="1"/>
</dbReference>
<dbReference type="Proteomes" id="UP001359886">
    <property type="component" value="Unassembled WGS sequence"/>
</dbReference>
<evidence type="ECO:0000256" key="6">
    <source>
        <dbReference type="ARBA" id="ARBA00022982"/>
    </source>
</evidence>